<dbReference type="InterPro" id="IPR050256">
    <property type="entry name" value="Glycosyltransferase_2"/>
</dbReference>
<feature type="domain" description="Glycosyltransferase 2-like" evidence="2">
    <location>
        <begin position="26"/>
        <end position="187"/>
    </location>
</feature>
<comment type="caution">
    <text evidence="3">The sequence shown here is derived from an EMBL/GenBank/DDBJ whole genome shotgun (WGS) entry which is preliminary data.</text>
</comment>
<organism evidence="3 4">
    <name type="scientific">Acetobacter orleanensis</name>
    <dbReference type="NCBI Taxonomy" id="104099"/>
    <lineage>
        <taxon>Bacteria</taxon>
        <taxon>Pseudomonadati</taxon>
        <taxon>Pseudomonadota</taxon>
        <taxon>Alphaproteobacteria</taxon>
        <taxon>Acetobacterales</taxon>
        <taxon>Acetobacteraceae</taxon>
        <taxon>Acetobacter</taxon>
    </lineage>
</organism>
<feature type="transmembrane region" description="Helical" evidence="1">
    <location>
        <begin position="295"/>
        <end position="320"/>
    </location>
</feature>
<dbReference type="PANTHER" id="PTHR48090:SF7">
    <property type="entry name" value="RFBJ PROTEIN"/>
    <property type="match status" value="1"/>
</dbReference>
<keyword evidence="1" id="KW-0812">Transmembrane</keyword>
<evidence type="ECO:0000313" key="3">
    <source>
        <dbReference type="EMBL" id="GEB82134.1"/>
    </source>
</evidence>
<evidence type="ECO:0000256" key="1">
    <source>
        <dbReference type="SAM" id="Phobius"/>
    </source>
</evidence>
<keyword evidence="1" id="KW-1133">Transmembrane helix</keyword>
<protein>
    <recommendedName>
        <fullName evidence="2">Glycosyltransferase 2-like domain-containing protein</fullName>
    </recommendedName>
</protein>
<dbReference type="InterPro" id="IPR001173">
    <property type="entry name" value="Glyco_trans_2-like"/>
</dbReference>
<keyword evidence="4" id="KW-1185">Reference proteome</keyword>
<accession>A0A4Y3TK64</accession>
<dbReference type="PANTHER" id="PTHR48090">
    <property type="entry name" value="UNDECAPRENYL-PHOSPHATE 4-DEOXY-4-FORMAMIDO-L-ARABINOSE TRANSFERASE-RELATED"/>
    <property type="match status" value="1"/>
</dbReference>
<keyword evidence="1" id="KW-0472">Membrane</keyword>
<evidence type="ECO:0000313" key="4">
    <source>
        <dbReference type="Proteomes" id="UP000317617"/>
    </source>
</evidence>
<dbReference type="InterPro" id="IPR029044">
    <property type="entry name" value="Nucleotide-diphossugar_trans"/>
</dbReference>
<name>A0A4Y3TK64_9PROT</name>
<dbReference type="EMBL" id="BJMU01000002">
    <property type="protein sequence ID" value="GEB82134.1"/>
    <property type="molecule type" value="Genomic_DNA"/>
</dbReference>
<dbReference type="SUPFAM" id="SSF53448">
    <property type="entry name" value="Nucleotide-diphospho-sugar transferases"/>
    <property type="match status" value="1"/>
</dbReference>
<feature type="transmembrane region" description="Helical" evidence="1">
    <location>
        <begin position="269"/>
        <end position="289"/>
    </location>
</feature>
<dbReference type="Proteomes" id="UP000317617">
    <property type="component" value="Unassembled WGS sequence"/>
</dbReference>
<evidence type="ECO:0000259" key="2">
    <source>
        <dbReference type="Pfam" id="PF00535"/>
    </source>
</evidence>
<sequence>MMNSDPNPITEDANNKNMSETLSIGVVIPSYKVKQHILNVISRIGSEVEKIYVVDDCCPEHSGQFVAQNCHDPRVTVLYHTQNQGVGGAVMTGYQAAVADGLVTIVKIDGDGQMDPALIPEFVAPIFSGHADYTKGNRFFNLEGLEHMPKARIFGNAVLSLLTKISSGYWSLFDPTNGYTAIHRDVAAILPMHKISCRYFFETDMLFRLNILKATVMDIPMTAVYGDEVSNLKIRKIIPEFLRKHFENFIKRLFYNYYLRDMSIASFQLPLGILLLVIGGSVGIIHWLHSVQDGIYASAGTVMLAGLPILLGTQFILSFLSYDISSEPGKHHGLPLHRVLNTYQIQKDFPTLAKKDVA</sequence>
<reference evidence="3 4" key="1">
    <citation type="submission" date="2019-06" db="EMBL/GenBank/DDBJ databases">
        <title>Whole genome shotgun sequence of Acetobacter orleanensis NBRC 13752.</title>
        <authorList>
            <person name="Hosoyama A."/>
            <person name="Uohara A."/>
            <person name="Ohji S."/>
            <person name="Ichikawa N."/>
        </authorList>
    </citation>
    <scope>NUCLEOTIDE SEQUENCE [LARGE SCALE GENOMIC DNA]</scope>
    <source>
        <strain evidence="3 4">NBRC 13752</strain>
    </source>
</reference>
<gene>
    <name evidence="3" type="ORF">AOR01nite_06110</name>
</gene>
<dbReference type="CDD" id="cd04179">
    <property type="entry name" value="DPM_DPG-synthase_like"/>
    <property type="match status" value="1"/>
</dbReference>
<proteinExistence type="predicted"/>
<dbReference type="RefSeq" id="WP_082064849.1">
    <property type="nucleotide sequence ID" value="NZ_BJMU01000002.1"/>
</dbReference>
<dbReference type="AlphaFoldDB" id="A0A4Y3TK64"/>
<dbReference type="Gene3D" id="3.90.550.10">
    <property type="entry name" value="Spore Coat Polysaccharide Biosynthesis Protein SpsA, Chain A"/>
    <property type="match status" value="1"/>
</dbReference>
<dbReference type="Pfam" id="PF00535">
    <property type="entry name" value="Glycos_transf_2"/>
    <property type="match status" value="1"/>
</dbReference>
<dbReference type="STRING" id="104099.AD949_06765"/>